<feature type="transmembrane region" description="Helical" evidence="1">
    <location>
        <begin position="40"/>
        <end position="61"/>
    </location>
</feature>
<evidence type="ECO:0000313" key="3">
    <source>
        <dbReference type="Proteomes" id="UP000322699"/>
    </source>
</evidence>
<protein>
    <submittedName>
        <fullName evidence="2">Uncharacterized protein</fullName>
    </submittedName>
</protein>
<feature type="transmembrane region" description="Helical" evidence="1">
    <location>
        <begin position="143"/>
        <end position="161"/>
    </location>
</feature>
<keyword evidence="1" id="KW-1133">Transmembrane helix</keyword>
<organism evidence="2 3">
    <name type="scientific">Rubripirellula obstinata</name>
    <dbReference type="NCBI Taxonomy" id="406547"/>
    <lineage>
        <taxon>Bacteria</taxon>
        <taxon>Pseudomonadati</taxon>
        <taxon>Planctomycetota</taxon>
        <taxon>Planctomycetia</taxon>
        <taxon>Pirellulales</taxon>
        <taxon>Pirellulaceae</taxon>
        <taxon>Rubripirellula</taxon>
    </lineage>
</organism>
<accession>A0A5B1CLM1</accession>
<dbReference type="Proteomes" id="UP000322699">
    <property type="component" value="Unassembled WGS sequence"/>
</dbReference>
<comment type="caution">
    <text evidence="2">The sequence shown here is derived from an EMBL/GenBank/DDBJ whole genome shotgun (WGS) entry which is preliminary data.</text>
</comment>
<gene>
    <name evidence="2" type="ORF">LF1_32190</name>
</gene>
<keyword evidence="1" id="KW-0472">Membrane</keyword>
<reference evidence="2 3" key="1">
    <citation type="submission" date="2019-08" db="EMBL/GenBank/DDBJ databases">
        <title>Deep-cultivation of Planctomycetes and their phenomic and genomic characterization uncovers novel biology.</title>
        <authorList>
            <person name="Wiegand S."/>
            <person name="Jogler M."/>
            <person name="Boedeker C."/>
            <person name="Pinto D."/>
            <person name="Vollmers J."/>
            <person name="Rivas-Marin E."/>
            <person name="Kohn T."/>
            <person name="Peeters S.H."/>
            <person name="Heuer A."/>
            <person name="Rast P."/>
            <person name="Oberbeckmann S."/>
            <person name="Bunk B."/>
            <person name="Jeske O."/>
            <person name="Meyerdierks A."/>
            <person name="Storesund J.E."/>
            <person name="Kallscheuer N."/>
            <person name="Luecker S."/>
            <person name="Lage O.M."/>
            <person name="Pohl T."/>
            <person name="Merkel B.J."/>
            <person name="Hornburger P."/>
            <person name="Mueller R.-W."/>
            <person name="Bruemmer F."/>
            <person name="Labrenz M."/>
            <person name="Spormann A.M."/>
            <person name="Op Den Camp H."/>
            <person name="Overmann J."/>
            <person name="Amann R."/>
            <person name="Jetten M.S.M."/>
            <person name="Mascher T."/>
            <person name="Medema M.H."/>
            <person name="Devos D.P."/>
            <person name="Kaster A.-K."/>
            <person name="Ovreas L."/>
            <person name="Rohde M."/>
            <person name="Galperin M.Y."/>
            <person name="Jogler C."/>
        </authorList>
    </citation>
    <scope>NUCLEOTIDE SEQUENCE [LARGE SCALE GENOMIC DNA]</scope>
    <source>
        <strain evidence="2 3">LF1</strain>
    </source>
</reference>
<sequence length="194" mass="20378">MESINPYAPTTSTAQVLIDQRLPKSKVTTMAIASRTITGISLSGGLFGVGLVLAMFMSWGFEPGLLLYAGIAFGFGLVIAGIAGSVTVAILLGIFNLSQIASDADAPAGSRWTIRRLVCFALLSGAISGFTSLAIPTRGAPEALIWAIVPAVVGAIGAYVMNRPCFKTLRQERLERIAKESQQLDPLALESPPI</sequence>
<evidence type="ECO:0000313" key="2">
    <source>
        <dbReference type="EMBL" id="KAA1260679.1"/>
    </source>
</evidence>
<dbReference type="AlphaFoldDB" id="A0A5B1CLM1"/>
<dbReference type="EMBL" id="VRLW01000001">
    <property type="protein sequence ID" value="KAA1260679.1"/>
    <property type="molecule type" value="Genomic_DNA"/>
</dbReference>
<feature type="transmembrane region" description="Helical" evidence="1">
    <location>
        <begin position="117"/>
        <end position="137"/>
    </location>
</feature>
<evidence type="ECO:0000256" key="1">
    <source>
        <dbReference type="SAM" id="Phobius"/>
    </source>
</evidence>
<dbReference type="RefSeq" id="WP_068267651.1">
    <property type="nucleotide sequence ID" value="NZ_LWSK01000234.1"/>
</dbReference>
<keyword evidence="1" id="KW-0812">Transmembrane</keyword>
<name>A0A5B1CLM1_9BACT</name>
<keyword evidence="3" id="KW-1185">Reference proteome</keyword>
<feature type="transmembrane region" description="Helical" evidence="1">
    <location>
        <begin position="67"/>
        <end position="97"/>
    </location>
</feature>
<proteinExistence type="predicted"/>